<sequence>MLEWQLMDSSDGDASLHSRDTNSSFEDEADSDDDIDDLFEIWAMAPVVVQLVVVLDRLGHEGNGVCIERNKEFWGVSHGTIVNYTKRVLVAIEERLVGELKWPGADERRKISEAFEEKGFLGFVKS</sequence>
<accession>A0ABD1ZLX8</accession>
<evidence type="ECO:0000256" key="1">
    <source>
        <dbReference type="SAM" id="MobiDB-lite"/>
    </source>
</evidence>
<evidence type="ECO:0000313" key="3">
    <source>
        <dbReference type="Proteomes" id="UP001605036"/>
    </source>
</evidence>
<comment type="caution">
    <text evidence="2">The sequence shown here is derived from an EMBL/GenBank/DDBJ whole genome shotgun (WGS) entry which is preliminary data.</text>
</comment>
<dbReference type="Proteomes" id="UP001605036">
    <property type="component" value="Unassembled WGS sequence"/>
</dbReference>
<dbReference type="AlphaFoldDB" id="A0ABD1ZLX8"/>
<reference evidence="2 3" key="1">
    <citation type="submission" date="2024-09" db="EMBL/GenBank/DDBJ databases">
        <title>Chromosome-scale assembly of Riccia fluitans.</title>
        <authorList>
            <person name="Paukszto L."/>
            <person name="Sawicki J."/>
            <person name="Karawczyk K."/>
            <person name="Piernik-Szablinska J."/>
            <person name="Szczecinska M."/>
            <person name="Mazdziarz M."/>
        </authorList>
    </citation>
    <scope>NUCLEOTIDE SEQUENCE [LARGE SCALE GENOMIC DNA]</scope>
    <source>
        <strain evidence="2">Rf_01</strain>
        <tissue evidence="2">Aerial parts of the thallus</tissue>
    </source>
</reference>
<organism evidence="2 3">
    <name type="scientific">Riccia fluitans</name>
    <dbReference type="NCBI Taxonomy" id="41844"/>
    <lineage>
        <taxon>Eukaryota</taxon>
        <taxon>Viridiplantae</taxon>
        <taxon>Streptophyta</taxon>
        <taxon>Embryophyta</taxon>
        <taxon>Marchantiophyta</taxon>
        <taxon>Marchantiopsida</taxon>
        <taxon>Marchantiidae</taxon>
        <taxon>Marchantiales</taxon>
        <taxon>Ricciaceae</taxon>
        <taxon>Riccia</taxon>
    </lineage>
</organism>
<protein>
    <submittedName>
        <fullName evidence="2">Uncharacterized protein</fullName>
    </submittedName>
</protein>
<proteinExistence type="predicted"/>
<feature type="region of interest" description="Disordered" evidence="1">
    <location>
        <begin position="1"/>
        <end position="30"/>
    </location>
</feature>
<name>A0ABD1ZLX8_9MARC</name>
<evidence type="ECO:0000313" key="2">
    <source>
        <dbReference type="EMBL" id="KAL2652302.1"/>
    </source>
</evidence>
<keyword evidence="3" id="KW-1185">Reference proteome</keyword>
<dbReference type="EMBL" id="JBHFFA010000001">
    <property type="protein sequence ID" value="KAL2652302.1"/>
    <property type="molecule type" value="Genomic_DNA"/>
</dbReference>
<gene>
    <name evidence="2" type="ORF">R1flu_020430</name>
</gene>